<dbReference type="SFLD" id="SFLDS00052">
    <property type="entry name" value="Ferric_Reductase_Domain"/>
    <property type="match status" value="1"/>
</dbReference>
<keyword evidence="5" id="KW-0249">Electron transport</keyword>
<feature type="compositionally biased region" description="Gly residues" evidence="11">
    <location>
        <begin position="13"/>
        <end position="30"/>
    </location>
</feature>
<comment type="similarity">
    <text evidence="2">Belongs to the ferric reductase (FRE) family.</text>
</comment>
<keyword evidence="9 12" id="KW-0472">Membrane</keyword>
<dbReference type="SUPFAM" id="SSF52343">
    <property type="entry name" value="Ferredoxin reductase-like, C-terminal NADP-linked domain"/>
    <property type="match status" value="1"/>
</dbReference>
<evidence type="ECO:0000256" key="3">
    <source>
        <dbReference type="ARBA" id="ARBA00022448"/>
    </source>
</evidence>
<evidence type="ECO:0000256" key="10">
    <source>
        <dbReference type="ARBA" id="ARBA00023180"/>
    </source>
</evidence>
<dbReference type="InterPro" id="IPR013121">
    <property type="entry name" value="Fe_red_NAD-bd_6"/>
</dbReference>
<dbReference type="InterPro" id="IPR013112">
    <property type="entry name" value="FAD-bd_8"/>
</dbReference>
<protein>
    <submittedName>
        <fullName evidence="14">Ferric reductase NAD binding domain-containing protein</fullName>
    </submittedName>
</protein>
<evidence type="ECO:0000313" key="14">
    <source>
        <dbReference type="EMBL" id="KAK3383952.1"/>
    </source>
</evidence>
<name>A0AAE0NLY5_9PEZI</name>
<dbReference type="SFLD" id="SFLDG01168">
    <property type="entry name" value="Ferric_reductase_subgroup_(FRE"/>
    <property type="match status" value="1"/>
</dbReference>
<dbReference type="Pfam" id="PF08030">
    <property type="entry name" value="NAD_binding_6"/>
    <property type="match status" value="1"/>
</dbReference>
<evidence type="ECO:0000256" key="8">
    <source>
        <dbReference type="ARBA" id="ARBA00023065"/>
    </source>
</evidence>
<keyword evidence="10" id="KW-0325">Glycoprotein</keyword>
<keyword evidence="6 12" id="KW-1133">Transmembrane helix</keyword>
<proteinExistence type="inferred from homology"/>
<feature type="transmembrane region" description="Helical" evidence="12">
    <location>
        <begin position="119"/>
        <end position="138"/>
    </location>
</feature>
<dbReference type="GO" id="GO:0006826">
    <property type="term" value="P:iron ion transport"/>
    <property type="evidence" value="ECO:0007669"/>
    <property type="project" value="TreeGrafter"/>
</dbReference>
<dbReference type="Pfam" id="PF01794">
    <property type="entry name" value="Ferric_reduct"/>
    <property type="match status" value="1"/>
</dbReference>
<feature type="transmembrane region" description="Helical" evidence="12">
    <location>
        <begin position="150"/>
        <end position="177"/>
    </location>
</feature>
<dbReference type="PANTHER" id="PTHR32361">
    <property type="entry name" value="FERRIC/CUPRIC REDUCTASE TRANSMEMBRANE COMPONENT"/>
    <property type="match status" value="1"/>
</dbReference>
<keyword evidence="15" id="KW-1185">Reference proteome</keyword>
<feature type="transmembrane region" description="Helical" evidence="12">
    <location>
        <begin position="57"/>
        <end position="79"/>
    </location>
</feature>
<dbReference type="PROSITE" id="PS51384">
    <property type="entry name" value="FAD_FR"/>
    <property type="match status" value="1"/>
</dbReference>
<keyword evidence="3" id="KW-0813">Transport</keyword>
<accession>A0AAE0NLY5</accession>
<evidence type="ECO:0000256" key="4">
    <source>
        <dbReference type="ARBA" id="ARBA00022692"/>
    </source>
</evidence>
<dbReference type="Gene3D" id="3.40.50.80">
    <property type="entry name" value="Nucleotide-binding domain of ferredoxin-NADP reductase (FNR) module"/>
    <property type="match status" value="1"/>
</dbReference>
<dbReference type="InterPro" id="IPR013130">
    <property type="entry name" value="Fe3_Rdtase_TM_dom"/>
</dbReference>
<evidence type="ECO:0000313" key="15">
    <source>
        <dbReference type="Proteomes" id="UP001287356"/>
    </source>
</evidence>
<feature type="transmembrane region" description="Helical" evidence="12">
    <location>
        <begin position="184"/>
        <end position="204"/>
    </location>
</feature>
<dbReference type="Pfam" id="PF08022">
    <property type="entry name" value="FAD_binding_8"/>
    <property type="match status" value="1"/>
</dbReference>
<dbReference type="InterPro" id="IPR051410">
    <property type="entry name" value="Ferric/Cupric_Reductase"/>
</dbReference>
<evidence type="ECO:0000256" key="5">
    <source>
        <dbReference type="ARBA" id="ARBA00022982"/>
    </source>
</evidence>
<feature type="compositionally biased region" description="Low complexity" evidence="11">
    <location>
        <begin position="1"/>
        <end position="12"/>
    </location>
</feature>
<dbReference type="Proteomes" id="UP001287356">
    <property type="component" value="Unassembled WGS sequence"/>
</dbReference>
<feature type="compositionally biased region" description="Low complexity" evidence="11">
    <location>
        <begin position="486"/>
        <end position="503"/>
    </location>
</feature>
<evidence type="ECO:0000256" key="7">
    <source>
        <dbReference type="ARBA" id="ARBA00023002"/>
    </source>
</evidence>
<reference evidence="14" key="2">
    <citation type="submission" date="2023-06" db="EMBL/GenBank/DDBJ databases">
        <authorList>
            <consortium name="Lawrence Berkeley National Laboratory"/>
            <person name="Haridas S."/>
            <person name="Hensen N."/>
            <person name="Bonometti L."/>
            <person name="Westerberg I."/>
            <person name="Brannstrom I.O."/>
            <person name="Guillou S."/>
            <person name="Cros-Aarteil S."/>
            <person name="Calhoun S."/>
            <person name="Kuo A."/>
            <person name="Mondo S."/>
            <person name="Pangilinan J."/>
            <person name="Riley R."/>
            <person name="Labutti K."/>
            <person name="Andreopoulos B."/>
            <person name="Lipzen A."/>
            <person name="Chen C."/>
            <person name="Yanf M."/>
            <person name="Daum C."/>
            <person name="Ng V."/>
            <person name="Clum A."/>
            <person name="Steindorff A."/>
            <person name="Ohm R."/>
            <person name="Martin F."/>
            <person name="Silar P."/>
            <person name="Natvig D."/>
            <person name="Lalanne C."/>
            <person name="Gautier V."/>
            <person name="Ament-Velasquez S.L."/>
            <person name="Kruys A."/>
            <person name="Hutchinson M.I."/>
            <person name="Powell A.J."/>
            <person name="Barry K."/>
            <person name="Miller A.N."/>
            <person name="Grigoriev I.V."/>
            <person name="Debuchy R."/>
            <person name="Gladieux P."/>
            <person name="Thoren M.H."/>
            <person name="Johannesson H."/>
        </authorList>
    </citation>
    <scope>NUCLEOTIDE SEQUENCE</scope>
    <source>
        <strain evidence="14">CBS 958.72</strain>
    </source>
</reference>
<dbReference type="InterPro" id="IPR017927">
    <property type="entry name" value="FAD-bd_FR_type"/>
</dbReference>
<evidence type="ECO:0000256" key="11">
    <source>
        <dbReference type="SAM" id="MobiDB-lite"/>
    </source>
</evidence>
<dbReference type="GO" id="GO:0005886">
    <property type="term" value="C:plasma membrane"/>
    <property type="evidence" value="ECO:0007669"/>
    <property type="project" value="TreeGrafter"/>
</dbReference>
<keyword evidence="8" id="KW-0406">Ion transport</keyword>
<feature type="domain" description="FAD-binding FR-type" evidence="13">
    <location>
        <begin position="286"/>
        <end position="398"/>
    </location>
</feature>
<evidence type="ECO:0000256" key="12">
    <source>
        <dbReference type="SAM" id="Phobius"/>
    </source>
</evidence>
<evidence type="ECO:0000256" key="2">
    <source>
        <dbReference type="ARBA" id="ARBA00006278"/>
    </source>
</evidence>
<evidence type="ECO:0000256" key="9">
    <source>
        <dbReference type="ARBA" id="ARBA00023136"/>
    </source>
</evidence>
<dbReference type="CDD" id="cd06186">
    <property type="entry name" value="NOX_Duox_like_FAD_NADP"/>
    <property type="match status" value="1"/>
</dbReference>
<comment type="subcellular location">
    <subcellularLocation>
        <location evidence="1">Membrane</location>
        <topology evidence="1">Multi-pass membrane protein</topology>
    </subcellularLocation>
</comment>
<comment type="caution">
    <text evidence="14">The sequence shown here is derived from an EMBL/GenBank/DDBJ whole genome shotgun (WGS) entry which is preliminary data.</text>
</comment>
<reference evidence="14" key="1">
    <citation type="journal article" date="2023" name="Mol. Phylogenet. Evol.">
        <title>Genome-scale phylogeny and comparative genomics of the fungal order Sordariales.</title>
        <authorList>
            <person name="Hensen N."/>
            <person name="Bonometti L."/>
            <person name="Westerberg I."/>
            <person name="Brannstrom I.O."/>
            <person name="Guillou S."/>
            <person name="Cros-Aarteil S."/>
            <person name="Calhoun S."/>
            <person name="Haridas S."/>
            <person name="Kuo A."/>
            <person name="Mondo S."/>
            <person name="Pangilinan J."/>
            <person name="Riley R."/>
            <person name="LaButti K."/>
            <person name="Andreopoulos B."/>
            <person name="Lipzen A."/>
            <person name="Chen C."/>
            <person name="Yan M."/>
            <person name="Daum C."/>
            <person name="Ng V."/>
            <person name="Clum A."/>
            <person name="Steindorff A."/>
            <person name="Ohm R.A."/>
            <person name="Martin F."/>
            <person name="Silar P."/>
            <person name="Natvig D.O."/>
            <person name="Lalanne C."/>
            <person name="Gautier V."/>
            <person name="Ament-Velasquez S.L."/>
            <person name="Kruys A."/>
            <person name="Hutchinson M.I."/>
            <person name="Powell A.J."/>
            <person name="Barry K."/>
            <person name="Miller A.N."/>
            <person name="Grigoriev I.V."/>
            <person name="Debuchy R."/>
            <person name="Gladieux P."/>
            <person name="Hiltunen Thoren M."/>
            <person name="Johannesson H."/>
        </authorList>
    </citation>
    <scope>NUCLEOTIDE SEQUENCE</scope>
    <source>
        <strain evidence="14">CBS 958.72</strain>
    </source>
</reference>
<feature type="transmembrane region" description="Helical" evidence="12">
    <location>
        <begin position="250"/>
        <end position="267"/>
    </location>
</feature>
<dbReference type="PANTHER" id="PTHR32361:SF9">
    <property type="entry name" value="FERRIC REDUCTASE TRANSMEMBRANE COMPONENT 3-RELATED"/>
    <property type="match status" value="1"/>
</dbReference>
<keyword evidence="7" id="KW-0560">Oxidoreductase</keyword>
<evidence type="ECO:0000256" key="1">
    <source>
        <dbReference type="ARBA" id="ARBA00004141"/>
    </source>
</evidence>
<dbReference type="GO" id="GO:0015677">
    <property type="term" value="P:copper ion import"/>
    <property type="evidence" value="ECO:0007669"/>
    <property type="project" value="TreeGrafter"/>
</dbReference>
<evidence type="ECO:0000256" key="6">
    <source>
        <dbReference type="ARBA" id="ARBA00022989"/>
    </source>
</evidence>
<feature type="region of interest" description="Disordered" evidence="11">
    <location>
        <begin position="473"/>
        <end position="532"/>
    </location>
</feature>
<dbReference type="AlphaFoldDB" id="A0AAE0NLY5"/>
<dbReference type="EMBL" id="JAULSN010000001">
    <property type="protein sequence ID" value="KAK3383952.1"/>
    <property type="molecule type" value="Genomic_DNA"/>
</dbReference>
<keyword evidence="4 12" id="KW-0812">Transmembrane</keyword>
<feature type="compositionally biased region" description="Polar residues" evidence="11">
    <location>
        <begin position="475"/>
        <end position="485"/>
    </location>
</feature>
<dbReference type="InterPro" id="IPR039261">
    <property type="entry name" value="FNR_nucleotide-bd"/>
</dbReference>
<evidence type="ECO:0000259" key="13">
    <source>
        <dbReference type="PROSITE" id="PS51384"/>
    </source>
</evidence>
<organism evidence="14 15">
    <name type="scientific">Lasiosphaeria ovina</name>
    <dbReference type="NCBI Taxonomy" id="92902"/>
    <lineage>
        <taxon>Eukaryota</taxon>
        <taxon>Fungi</taxon>
        <taxon>Dikarya</taxon>
        <taxon>Ascomycota</taxon>
        <taxon>Pezizomycotina</taxon>
        <taxon>Sordariomycetes</taxon>
        <taxon>Sordariomycetidae</taxon>
        <taxon>Sordariales</taxon>
        <taxon>Lasiosphaeriaceae</taxon>
        <taxon>Lasiosphaeria</taxon>
    </lineage>
</organism>
<sequence length="632" mass="69097">MQEPSHSPSSTGSPGGGHGGGNGGEAGSSHGGAGISGAALAAIFAQRQLVTERVMKYYAAGLCGLIALFVVFHWTRWLFVKVGRSWKPAAALQRPFVLTTRLVRNVLVRKVPGFKSAGHALLVIAYLATNLAVMFTNIDAKTMATYGARFGWMGLANLSLVIFLALKNTPLAFLTAYSYERLNCLHHIAGYTMFVQIVLHASLYTSFFNAQNRLLSIFAEREQIAAIVTGFSLLSVIFSAVFLRRIWYELFYVVHISSWIMAVVSLGFHQPYIAKKTLIIVLLAASMWVIDRTIRASRILYYSFNNEATLYPLPNGGTKIILKKVPARAEAGKHCFIWIPAIRKFETHPFTIHRTGPVEFTVKAHNGFTRDLRKYAVAHPGASVKASIDGPYGTFPDPMEFDKIVLIAGGGGATFTFGLAVNVLERMNEDSHKNVVFIWSVKEHDNLSWFREHLEVLKTHAHSPKVDVSLYVTRSPASPSDTPNQHGSTPRSRSSHSSDGVVTPSLSPIGGEAGKSAPQIPPPTRQPALTEKDLEKEFEKAIETRIENKEGSGQHGTTTTMASHGYEHAIKAGRPDVASLVRDAVTTTPPNQRVLVAACGPDGLMRVVRDTTAKLIRGDGPGVELHCEQFGW</sequence>
<feature type="transmembrane region" description="Helical" evidence="12">
    <location>
        <begin position="224"/>
        <end position="243"/>
    </location>
</feature>
<dbReference type="GO" id="GO:0000293">
    <property type="term" value="F:ferric-chelate reductase activity"/>
    <property type="evidence" value="ECO:0007669"/>
    <property type="project" value="UniProtKB-ARBA"/>
</dbReference>
<gene>
    <name evidence="14" type="ORF">B0T24DRAFT_516950</name>
</gene>
<feature type="transmembrane region" description="Helical" evidence="12">
    <location>
        <begin position="273"/>
        <end position="290"/>
    </location>
</feature>
<feature type="region of interest" description="Disordered" evidence="11">
    <location>
        <begin position="1"/>
        <end position="30"/>
    </location>
</feature>
<dbReference type="GO" id="GO:0006879">
    <property type="term" value="P:intracellular iron ion homeostasis"/>
    <property type="evidence" value="ECO:0007669"/>
    <property type="project" value="TreeGrafter"/>
</dbReference>